<feature type="transmembrane region" description="Helical" evidence="1">
    <location>
        <begin position="6"/>
        <end position="28"/>
    </location>
</feature>
<dbReference type="STRING" id="1364.LP2241_20147"/>
<keyword evidence="1" id="KW-0812">Transmembrane</keyword>
<dbReference type="Proteomes" id="UP000033166">
    <property type="component" value="Chromosome I"/>
</dbReference>
<name>A0A0D6DUU0_9LACT</name>
<dbReference type="KEGG" id="lpk:LACPI_0497"/>
<dbReference type="EMBL" id="LN774769">
    <property type="protein sequence ID" value="CEN27697.1"/>
    <property type="molecule type" value="Genomic_DNA"/>
</dbReference>
<feature type="transmembrane region" description="Helical" evidence="1">
    <location>
        <begin position="71"/>
        <end position="92"/>
    </location>
</feature>
<dbReference type="HOGENOM" id="CLU_091970_3_2_9"/>
<protein>
    <submittedName>
        <fullName evidence="2">Putative membrane protein</fullName>
    </submittedName>
</protein>
<reference evidence="3" key="1">
    <citation type="submission" date="2015-01" db="EMBL/GenBank/DDBJ databases">
        <authorList>
            <person name="Andreevskaya M."/>
        </authorList>
    </citation>
    <scope>NUCLEOTIDE SEQUENCE [LARGE SCALE GENOMIC DNA]</scope>
    <source>
        <strain evidence="3">MKFS47</strain>
    </source>
</reference>
<dbReference type="AlphaFoldDB" id="A0A0D6DUU0"/>
<dbReference type="InterPro" id="IPR012156">
    <property type="entry name" value="Cold_shock_CspA"/>
</dbReference>
<keyword evidence="1" id="KW-1133">Transmembrane helix</keyword>
<dbReference type="Pfam" id="PF06961">
    <property type="entry name" value="DUF1294"/>
    <property type="match status" value="1"/>
</dbReference>
<dbReference type="InterPro" id="IPR010718">
    <property type="entry name" value="DUF1294"/>
</dbReference>
<keyword evidence="1" id="KW-0472">Membrane</keyword>
<proteinExistence type="predicted"/>
<sequence length="94" mass="10622">MTLDMNIKLSLIGILVIWNLVTFTLYAIDKHRAKKGQWRISEKTLLLVTLLFGGLGAISAGHLLHHKTRKGYFQMTMWLGVIIVIGTVYVIVNN</sequence>
<evidence type="ECO:0000256" key="1">
    <source>
        <dbReference type="SAM" id="Phobius"/>
    </source>
</evidence>
<dbReference type="PIRSF" id="PIRSF002599">
    <property type="entry name" value="Cold_shock_A"/>
    <property type="match status" value="1"/>
</dbReference>
<evidence type="ECO:0000313" key="2">
    <source>
        <dbReference type="EMBL" id="CEN27697.1"/>
    </source>
</evidence>
<feature type="transmembrane region" description="Helical" evidence="1">
    <location>
        <begin position="44"/>
        <end position="65"/>
    </location>
</feature>
<organism evidence="2 3">
    <name type="scientific">Pseudolactococcus piscium MKFS47</name>
    <dbReference type="NCBI Taxonomy" id="297352"/>
    <lineage>
        <taxon>Bacteria</taxon>
        <taxon>Bacillati</taxon>
        <taxon>Bacillota</taxon>
        <taxon>Bacilli</taxon>
        <taxon>Lactobacillales</taxon>
        <taxon>Streptococcaceae</taxon>
        <taxon>Pseudolactococcus</taxon>
    </lineage>
</organism>
<evidence type="ECO:0000313" key="3">
    <source>
        <dbReference type="Proteomes" id="UP000033166"/>
    </source>
</evidence>
<dbReference type="GO" id="GO:0003676">
    <property type="term" value="F:nucleic acid binding"/>
    <property type="evidence" value="ECO:0007669"/>
    <property type="project" value="InterPro"/>
</dbReference>
<gene>
    <name evidence="2" type="ORF">LACPI_0497</name>
</gene>
<accession>A0A0D6DUU0</accession>